<dbReference type="EMBL" id="HBFQ01066307">
    <property type="protein sequence ID" value="CAD8872753.1"/>
    <property type="molecule type" value="Transcribed_RNA"/>
</dbReference>
<dbReference type="PANTHER" id="PTHR37490">
    <property type="entry name" value="EXPRESSED PROTEIN"/>
    <property type="match status" value="1"/>
</dbReference>
<dbReference type="Pfam" id="PF11913">
    <property type="entry name" value="DUF3431"/>
    <property type="match status" value="1"/>
</dbReference>
<name>A0A7S1B2M0_NOCSC</name>
<dbReference type="AlphaFoldDB" id="A0A7S1B2M0"/>
<proteinExistence type="predicted"/>
<protein>
    <submittedName>
        <fullName evidence="1">Uncharacterized protein</fullName>
    </submittedName>
</protein>
<organism evidence="1">
    <name type="scientific">Noctiluca scintillans</name>
    <name type="common">Sea sparkle</name>
    <name type="synonym">Red tide dinoflagellate</name>
    <dbReference type="NCBI Taxonomy" id="2966"/>
    <lineage>
        <taxon>Eukaryota</taxon>
        <taxon>Sar</taxon>
        <taxon>Alveolata</taxon>
        <taxon>Dinophyceae</taxon>
        <taxon>Noctilucales</taxon>
        <taxon>Noctilucaceae</taxon>
        <taxon>Noctiluca</taxon>
    </lineage>
</organism>
<accession>A0A7S1B2M0</accession>
<gene>
    <name evidence="1" type="ORF">NSCI0253_LOCUS47110</name>
</gene>
<reference evidence="1" key="1">
    <citation type="submission" date="2021-01" db="EMBL/GenBank/DDBJ databases">
        <authorList>
            <person name="Corre E."/>
            <person name="Pelletier E."/>
            <person name="Niang G."/>
            <person name="Scheremetjew M."/>
            <person name="Finn R."/>
            <person name="Kale V."/>
            <person name="Holt S."/>
            <person name="Cochrane G."/>
            <person name="Meng A."/>
            <person name="Brown T."/>
            <person name="Cohen L."/>
        </authorList>
    </citation>
    <scope>NUCLEOTIDE SEQUENCE</scope>
</reference>
<dbReference type="InterPro" id="IPR021838">
    <property type="entry name" value="DUF3431"/>
</dbReference>
<dbReference type="PANTHER" id="PTHR37490:SF2">
    <property type="match status" value="1"/>
</dbReference>
<evidence type="ECO:0000313" key="1">
    <source>
        <dbReference type="EMBL" id="CAD8872753.1"/>
    </source>
</evidence>
<sequence>MKVVVGTLLSSVVSRGLTSEIKYTLERHGQDTRVRRVHDDEIVFETGVDDTSAGSDTAKDLSGGEEFFKGCLWTLRQQMTFCDGGTCESAEILAHDLQSRLWNLYTRGAPPPLEEAAWLTYGTTQEQRREIMDSCPGLMVTVLLLMAEVRVFSDVVGADAFAHEAQMYIALLEQQPDQIEMLFGMFPVAEAWNSFQRVRSNNAPVQPSVDIVIARCKASLQWLWEYTYPEDTRIYVYEKCGQVDAREQLAGLPHVESFAMNLGESNAHGFMTGECTAYLEHVITHTDLANFTVFMHDDGPRHIRVPLLGLVLQGMSSGAYQTPFLHLSHERYPAFHTPCHRDVYKRVFNEELTGLVSSYCCAHFVVSRERISTHSRGFYQRIATLVGEAPYVTSRGGPCNIGSKPCYVMEFLWHRVFGEEDELPRRAEQISLPLALRYEGGRATQLPSPLKVAPYMTMFHPHRYSDLLMASR</sequence>